<evidence type="ECO:0000259" key="5">
    <source>
        <dbReference type="SMART" id="SM00642"/>
    </source>
</evidence>
<reference evidence="6" key="1">
    <citation type="submission" date="2022-10" db="EMBL/GenBank/DDBJ databases">
        <title>Culturing micro-colonial fungi from biological soil crusts in the Mojave desert and describing Neophaeococcomyces mojavensis, and introducing the new genera and species Taxawa tesnikishii.</title>
        <authorList>
            <person name="Kurbessoian T."/>
            <person name="Stajich J.E."/>
        </authorList>
    </citation>
    <scope>NUCLEOTIDE SEQUENCE</scope>
    <source>
        <strain evidence="6">TK_35</strain>
    </source>
</reference>
<dbReference type="Gene3D" id="2.60.40.1180">
    <property type="entry name" value="Golgi alpha-mannosidase II"/>
    <property type="match status" value="1"/>
</dbReference>
<keyword evidence="2" id="KW-0378">Hydrolase</keyword>
<dbReference type="AlphaFoldDB" id="A0AA38XWN7"/>
<dbReference type="InterPro" id="IPR006047">
    <property type="entry name" value="GH13_cat_dom"/>
</dbReference>
<dbReference type="GO" id="GO:0000023">
    <property type="term" value="P:maltose metabolic process"/>
    <property type="evidence" value="ECO:0007669"/>
    <property type="project" value="UniProtKB-KW"/>
</dbReference>
<dbReference type="SUPFAM" id="SSF51445">
    <property type="entry name" value="(Trans)glycosidases"/>
    <property type="match status" value="1"/>
</dbReference>
<dbReference type="SMART" id="SM00642">
    <property type="entry name" value="Aamy"/>
    <property type="match status" value="1"/>
</dbReference>
<dbReference type="InterPro" id="IPR045857">
    <property type="entry name" value="O16G_dom_2"/>
</dbReference>
<evidence type="ECO:0000256" key="2">
    <source>
        <dbReference type="ARBA" id="ARBA00022801"/>
    </source>
</evidence>
<accession>A0AA38XWN7</accession>
<comment type="similarity">
    <text evidence="1">Belongs to the glycosyl hydrolase 13 family.</text>
</comment>
<organism evidence="6">
    <name type="scientific">Knufia peltigerae</name>
    <dbReference type="NCBI Taxonomy" id="1002370"/>
    <lineage>
        <taxon>Eukaryota</taxon>
        <taxon>Fungi</taxon>
        <taxon>Dikarya</taxon>
        <taxon>Ascomycota</taxon>
        <taxon>Pezizomycotina</taxon>
        <taxon>Eurotiomycetes</taxon>
        <taxon>Chaetothyriomycetidae</taxon>
        <taxon>Chaetothyriales</taxon>
        <taxon>Trichomeriaceae</taxon>
        <taxon>Knufia</taxon>
    </lineage>
</organism>
<dbReference type="PANTHER" id="PTHR10357">
    <property type="entry name" value="ALPHA-AMYLASE FAMILY MEMBER"/>
    <property type="match status" value="1"/>
</dbReference>
<dbReference type="FunFam" id="3.90.400.10:FF:000002">
    <property type="entry name" value="Sucrose isomerase"/>
    <property type="match status" value="1"/>
</dbReference>
<dbReference type="Pfam" id="PF00128">
    <property type="entry name" value="Alpha-amylase"/>
    <property type="match status" value="1"/>
</dbReference>
<dbReference type="InterPro" id="IPR013780">
    <property type="entry name" value="Glyco_hydro_b"/>
</dbReference>
<dbReference type="EMBL" id="JAPDRN010000084">
    <property type="protein sequence ID" value="KAJ9626020.1"/>
    <property type="molecule type" value="Genomic_DNA"/>
</dbReference>
<dbReference type="InterPro" id="IPR022567">
    <property type="entry name" value="DUF3459"/>
</dbReference>
<sequence length="570" mass="63695">MQAAPSSRAAAKLAGVGFQPASGGSRMPGGGLSMSHYPWWRGAVIYQIYPRSFLDANGDGVGDLPGIIQRLDHIAALGVDAIWISPFFRSPMADFGYDIADYRDVDPLFGSLDDFDRLLAKAHGLGLKVMIDQVLSHTSIEHAWFRESRQDRSNPKADWYVWVDPREDGTPPNNWLSLFGGGAWQWEPRREQYYLHNFLVDQPDLNFHHPEVQQATLDNVRFWLDRGVDGFRLDAINFCFHDAQLRDNPPKPADKRVGRGFSADNPYAYQYHYYNNTQPENLPFLEQLRALLDEYPGAVSLGEISSEDSLATTAEYTRDGRLHMGYSFELLVNDYSAAYIRDTVSRLEAAMTEGWPCWAVSNHDVERAVSRWGGHPADPRLARMLVALLCSLRGSVCLYQGEELGLAEADVPFEALQDPYGITFWPNFKGRDGCRTPLPWIDAPLAGFTTGKPWLPIPAEHQAAAVAVQAQDPQSVLSAFRGFLAWRRTQPALLHGDIRFLDSAEPVLLFERMLADETLLLAFNLSAEAVTHPLPAGTWQQVAVPGPDAGRVQGNELQLPPRAVYCARRS</sequence>
<keyword evidence="3" id="KW-0326">Glycosidase</keyword>
<dbReference type="CDD" id="cd11330">
    <property type="entry name" value="AmyAc_OligoGlu"/>
    <property type="match status" value="1"/>
</dbReference>
<dbReference type="GO" id="GO:0004556">
    <property type="term" value="F:alpha-amylase activity"/>
    <property type="evidence" value="ECO:0007669"/>
    <property type="project" value="TreeGrafter"/>
</dbReference>
<name>A0AA38XWN7_9EURO</name>
<proteinExistence type="inferred from homology"/>
<feature type="domain" description="Glycosyl hydrolase family 13 catalytic" evidence="5">
    <location>
        <begin position="47"/>
        <end position="435"/>
    </location>
</feature>
<dbReference type="SUPFAM" id="SSF51011">
    <property type="entry name" value="Glycosyl hydrolase domain"/>
    <property type="match status" value="1"/>
</dbReference>
<dbReference type="GO" id="GO:0090599">
    <property type="term" value="F:alpha-glucosidase activity"/>
    <property type="evidence" value="ECO:0007669"/>
    <property type="project" value="UniProtKB-ARBA"/>
</dbReference>
<dbReference type="Pfam" id="PF11941">
    <property type="entry name" value="DUF3459"/>
    <property type="match status" value="1"/>
</dbReference>
<evidence type="ECO:0000313" key="6">
    <source>
        <dbReference type="EMBL" id="KAJ9626020.1"/>
    </source>
</evidence>
<evidence type="ECO:0000256" key="3">
    <source>
        <dbReference type="ARBA" id="ARBA00023295"/>
    </source>
</evidence>
<evidence type="ECO:0000256" key="1">
    <source>
        <dbReference type="ARBA" id="ARBA00008061"/>
    </source>
</evidence>
<evidence type="ECO:0000256" key="4">
    <source>
        <dbReference type="ARBA" id="ARBA00026248"/>
    </source>
</evidence>
<gene>
    <name evidence="6" type="ORF">H2204_010142</name>
</gene>
<dbReference type="PANTHER" id="PTHR10357:SF179">
    <property type="entry name" value="NEUTRAL AND BASIC AMINO ACID TRANSPORT PROTEIN RBAT"/>
    <property type="match status" value="1"/>
</dbReference>
<dbReference type="InterPro" id="IPR017853">
    <property type="entry name" value="GH"/>
</dbReference>
<comment type="caution">
    <text evidence="6">The sequence shown here is derived from an EMBL/GenBank/DDBJ whole genome shotgun (WGS) entry which is preliminary data.</text>
</comment>
<dbReference type="GO" id="GO:0009313">
    <property type="term" value="P:oligosaccharide catabolic process"/>
    <property type="evidence" value="ECO:0007669"/>
    <property type="project" value="TreeGrafter"/>
</dbReference>
<protein>
    <recommendedName>
        <fullName evidence="5">Glycosyl hydrolase family 13 catalytic domain-containing protein</fullName>
    </recommendedName>
</protein>
<dbReference type="Gene3D" id="3.20.20.80">
    <property type="entry name" value="Glycosidases"/>
    <property type="match status" value="1"/>
</dbReference>
<keyword evidence="4" id="KW-0462">Maltose metabolism</keyword>
<dbReference type="Gene3D" id="3.90.400.10">
    <property type="entry name" value="Oligo-1,6-glucosidase, Domain 2"/>
    <property type="match status" value="1"/>
</dbReference>